<feature type="signal peptide" evidence="1">
    <location>
        <begin position="1"/>
        <end position="20"/>
    </location>
</feature>
<protein>
    <submittedName>
        <fullName evidence="2">Uncharacterized protein</fullName>
    </submittedName>
</protein>
<organism evidence="2 3">
    <name type="scientific">Niveispirillum lacus</name>
    <dbReference type="NCBI Taxonomy" id="1981099"/>
    <lineage>
        <taxon>Bacteria</taxon>
        <taxon>Pseudomonadati</taxon>
        <taxon>Pseudomonadota</taxon>
        <taxon>Alphaproteobacteria</taxon>
        <taxon>Rhodospirillales</taxon>
        <taxon>Azospirillaceae</taxon>
        <taxon>Niveispirillum</taxon>
    </lineage>
</organism>
<proteinExistence type="predicted"/>
<sequence length="148" mass="15799">MRAVLPLLLALTLVPVAAGAREITEVTAEKPAWRQVPLKRAPSARELVALRIGVREDSFYGTRHILVDVPAGPAFVAQIMRDPKAPAADDGILWFDAAVPAHAFNSTRPILNLRFLMDEGCKPGEAVPPGRGPVQVTAVEAELAPIGP</sequence>
<dbReference type="RefSeq" id="WP_094456870.1">
    <property type="nucleotide sequence ID" value="NZ_NOXU01000030.1"/>
</dbReference>
<keyword evidence="3" id="KW-1185">Reference proteome</keyword>
<evidence type="ECO:0000256" key="1">
    <source>
        <dbReference type="SAM" id="SignalP"/>
    </source>
</evidence>
<name>A0A255YXM0_9PROT</name>
<accession>A0A255YXM0</accession>
<reference evidence="2 3" key="1">
    <citation type="submission" date="2017-07" db="EMBL/GenBank/DDBJ databases">
        <title>Niveispirillum cyanobacteriorum sp. nov., isolated from cyanobacterial aggregates in a eutrophic lake.</title>
        <authorList>
            <person name="Cai H."/>
        </authorList>
    </citation>
    <scope>NUCLEOTIDE SEQUENCE [LARGE SCALE GENOMIC DNA]</scope>
    <source>
        <strain evidence="3">TH1-14</strain>
    </source>
</reference>
<comment type="caution">
    <text evidence="2">The sequence shown here is derived from an EMBL/GenBank/DDBJ whole genome shotgun (WGS) entry which is preliminary data.</text>
</comment>
<dbReference type="OrthoDB" id="8478781at2"/>
<dbReference type="Proteomes" id="UP000216998">
    <property type="component" value="Unassembled WGS sequence"/>
</dbReference>
<dbReference type="EMBL" id="NOXU01000030">
    <property type="protein sequence ID" value="OYQ33425.1"/>
    <property type="molecule type" value="Genomic_DNA"/>
</dbReference>
<keyword evidence="1" id="KW-0732">Signal</keyword>
<feature type="chain" id="PRO_5012445839" evidence="1">
    <location>
        <begin position="21"/>
        <end position="148"/>
    </location>
</feature>
<evidence type="ECO:0000313" key="3">
    <source>
        <dbReference type="Proteomes" id="UP000216998"/>
    </source>
</evidence>
<dbReference type="AlphaFoldDB" id="A0A255YXM0"/>
<gene>
    <name evidence="2" type="ORF">CHU95_13520</name>
</gene>
<evidence type="ECO:0000313" key="2">
    <source>
        <dbReference type="EMBL" id="OYQ33425.1"/>
    </source>
</evidence>